<keyword evidence="5" id="KW-0808">Transferase</keyword>
<dbReference type="PANTHER" id="PTHR11635:SF152">
    <property type="entry name" value="CAMP-DEPENDENT PROTEIN KINASE TYPE I REGULATORY SUBUNIT-RELATED"/>
    <property type="match status" value="1"/>
</dbReference>
<dbReference type="AlphaFoldDB" id="A0A8X8BRM0"/>
<dbReference type="GO" id="GO:0030552">
    <property type="term" value="F:cAMP binding"/>
    <property type="evidence" value="ECO:0007669"/>
    <property type="project" value="UniProtKB-KW"/>
</dbReference>
<evidence type="ECO:0000313" key="6">
    <source>
        <dbReference type="Proteomes" id="UP000886611"/>
    </source>
</evidence>
<dbReference type="PROSITE" id="PS50042">
    <property type="entry name" value="CNMP_BINDING_3"/>
    <property type="match status" value="1"/>
</dbReference>
<dbReference type="InterPro" id="IPR050503">
    <property type="entry name" value="cAMP-dep_PK_reg_su-like"/>
</dbReference>
<feature type="domain" description="Cyclic nucleotide-binding" evidence="4">
    <location>
        <begin position="15"/>
        <end position="93"/>
    </location>
</feature>
<dbReference type="Proteomes" id="UP000886611">
    <property type="component" value="Unassembled WGS sequence"/>
</dbReference>
<dbReference type="PANTHER" id="PTHR11635">
    <property type="entry name" value="CAMP-DEPENDENT PROTEIN KINASE REGULATORY CHAIN"/>
    <property type="match status" value="1"/>
</dbReference>
<dbReference type="InterPro" id="IPR018490">
    <property type="entry name" value="cNMP-bd_dom_sf"/>
</dbReference>
<evidence type="ECO:0000259" key="4">
    <source>
        <dbReference type="PROSITE" id="PS50042"/>
    </source>
</evidence>
<sequence length="168" mass="19677">SERSLIIKAIQQNDFLNRLDEEQINMMVECLSWDECNQGKVIIREGSEGDTLYIVADGELNVTQAGRYLRTLTRGDVFGELAILYNCKRTATVTDLPHFAKSRNRPSVWTFNRASEWWDVIVPGFTNTQWLENFRKSEETFIHLCNKLRPAMERRDTNFRVCVLKRKE</sequence>
<evidence type="ECO:0000256" key="1">
    <source>
        <dbReference type="ARBA" id="ARBA00005753"/>
    </source>
</evidence>
<keyword evidence="6" id="KW-1185">Reference proteome</keyword>
<feature type="non-terminal residue" evidence="5">
    <location>
        <position position="1"/>
    </location>
</feature>
<name>A0A8X8BRM0_POLSE</name>
<comment type="similarity">
    <text evidence="1">Belongs to the cAMP-dependent kinase regulatory chain family.</text>
</comment>
<evidence type="ECO:0000256" key="3">
    <source>
        <dbReference type="ARBA" id="ARBA00023149"/>
    </source>
</evidence>
<dbReference type="GO" id="GO:0005829">
    <property type="term" value="C:cytosol"/>
    <property type="evidence" value="ECO:0007669"/>
    <property type="project" value="TreeGrafter"/>
</dbReference>
<evidence type="ECO:0000313" key="5">
    <source>
        <dbReference type="EMBL" id="KAG2467848.1"/>
    </source>
</evidence>
<reference evidence="5 6" key="1">
    <citation type="journal article" date="2021" name="Cell">
        <title>Tracing the genetic footprints of vertebrate landing in non-teleost ray-finned fishes.</title>
        <authorList>
            <person name="Bi X."/>
            <person name="Wang K."/>
            <person name="Yang L."/>
            <person name="Pan H."/>
            <person name="Jiang H."/>
            <person name="Wei Q."/>
            <person name="Fang M."/>
            <person name="Yu H."/>
            <person name="Zhu C."/>
            <person name="Cai Y."/>
            <person name="He Y."/>
            <person name="Gan X."/>
            <person name="Zeng H."/>
            <person name="Yu D."/>
            <person name="Zhu Y."/>
            <person name="Jiang H."/>
            <person name="Qiu Q."/>
            <person name="Yang H."/>
            <person name="Zhang Y.E."/>
            <person name="Wang W."/>
            <person name="Zhu M."/>
            <person name="He S."/>
            <person name="Zhang G."/>
        </authorList>
    </citation>
    <scope>NUCLEOTIDE SEQUENCE [LARGE SCALE GENOMIC DNA]</scope>
    <source>
        <strain evidence="5">Bchr_013</strain>
    </source>
</reference>
<dbReference type="SUPFAM" id="SSF51206">
    <property type="entry name" value="cAMP-binding domain-like"/>
    <property type="match status" value="1"/>
</dbReference>
<dbReference type="PRINTS" id="PR00103">
    <property type="entry name" value="CAMPKINASE"/>
</dbReference>
<dbReference type="GO" id="GO:0005952">
    <property type="term" value="C:cAMP-dependent protein kinase complex"/>
    <property type="evidence" value="ECO:0007669"/>
    <property type="project" value="InterPro"/>
</dbReference>
<gene>
    <name evidence="5" type="primary">Prkg2_0</name>
    <name evidence="5" type="ORF">GTO96_0015273</name>
</gene>
<dbReference type="Pfam" id="PF00027">
    <property type="entry name" value="cNMP_binding"/>
    <property type="match status" value="1"/>
</dbReference>
<accession>A0A8X8BRM0</accession>
<dbReference type="GO" id="GO:0034236">
    <property type="term" value="F:protein kinase A catalytic subunit binding"/>
    <property type="evidence" value="ECO:0007669"/>
    <property type="project" value="TreeGrafter"/>
</dbReference>
<dbReference type="CDD" id="cd00038">
    <property type="entry name" value="CAP_ED"/>
    <property type="match status" value="1"/>
</dbReference>
<organism evidence="5 6">
    <name type="scientific">Polypterus senegalus</name>
    <name type="common">Senegal bichir</name>
    <dbReference type="NCBI Taxonomy" id="55291"/>
    <lineage>
        <taxon>Eukaryota</taxon>
        <taxon>Metazoa</taxon>
        <taxon>Chordata</taxon>
        <taxon>Craniata</taxon>
        <taxon>Vertebrata</taxon>
        <taxon>Euteleostomi</taxon>
        <taxon>Actinopterygii</taxon>
        <taxon>Polypteriformes</taxon>
        <taxon>Polypteridae</taxon>
        <taxon>Polypterus</taxon>
    </lineage>
</organism>
<dbReference type="Gene3D" id="2.60.120.10">
    <property type="entry name" value="Jelly Rolls"/>
    <property type="match status" value="1"/>
</dbReference>
<dbReference type="GO" id="GO:0004862">
    <property type="term" value="F:cAMP-dependent protein kinase inhibitor activity"/>
    <property type="evidence" value="ECO:0007669"/>
    <property type="project" value="TreeGrafter"/>
</dbReference>
<keyword evidence="2" id="KW-0116">cAMP-binding</keyword>
<keyword evidence="2" id="KW-0547">Nucleotide-binding</keyword>
<proteinExistence type="inferred from homology"/>
<dbReference type="EMBL" id="JAATIS010000485">
    <property type="protein sequence ID" value="KAG2467848.1"/>
    <property type="molecule type" value="Genomic_DNA"/>
</dbReference>
<dbReference type="GO" id="GO:0016301">
    <property type="term" value="F:kinase activity"/>
    <property type="evidence" value="ECO:0007669"/>
    <property type="project" value="UniProtKB-KW"/>
</dbReference>
<keyword evidence="5" id="KW-0418">Kinase</keyword>
<dbReference type="InterPro" id="IPR014710">
    <property type="entry name" value="RmlC-like_jellyroll"/>
</dbReference>
<dbReference type="SMART" id="SM00100">
    <property type="entry name" value="cNMP"/>
    <property type="match status" value="1"/>
</dbReference>
<comment type="caution">
    <text evidence="5">The sequence shown here is derived from an EMBL/GenBank/DDBJ whole genome shotgun (WGS) entry which is preliminary data.</text>
</comment>
<evidence type="ECO:0000256" key="2">
    <source>
        <dbReference type="ARBA" id="ARBA00022566"/>
    </source>
</evidence>
<protein>
    <submittedName>
        <fullName evidence="5">KGP2 kinase</fullName>
    </submittedName>
</protein>
<feature type="non-terminal residue" evidence="5">
    <location>
        <position position="168"/>
    </location>
</feature>
<dbReference type="InterPro" id="IPR000595">
    <property type="entry name" value="cNMP-bd_dom"/>
</dbReference>
<keyword evidence="3" id="KW-0114">cAMP</keyword>